<sequence length="376" mass="41507">MECMLRKLRYMNEKGLLTSTMSSAGSEEQRKTSTVRPSPAAKLPNLEISKFGGEIQAWQGFWGQFDSTIRQNETLYNIKKFKYLKRYLTGKGAVAIEGLAATTENYGGVDSENVNALRELYDEAETVVRTLEVLGVRSNIYGTMLLTPVCVEVGVASDDAGFLGQSPSLQQFIELIGITDKEENTPRRVLLQTTQAWAEGMRDRCLIGLLTDGESQRTHYDRKSVQIEALNVLQMCSDAKANPSEELEGLPDGKKLTDVQVQGTSEKGIGVLIGADHYWDVVSGGVKRLGEKLVAVDTILGWPLQGPVTSTSAAICSLTTGAMKVTVSEINDEDILTRLRAFWELEHIRIPGNATKTSETKLLSEFKKSVEFQNER</sequence>
<name>A0AC60QYZ9_IXOPE</name>
<evidence type="ECO:0000313" key="2">
    <source>
        <dbReference type="Proteomes" id="UP000805193"/>
    </source>
</evidence>
<protein>
    <submittedName>
        <fullName evidence="1">Uncharacterized protein</fullName>
    </submittedName>
</protein>
<keyword evidence="2" id="KW-1185">Reference proteome</keyword>
<proteinExistence type="predicted"/>
<organism evidence="1 2">
    <name type="scientific">Ixodes persulcatus</name>
    <name type="common">Taiga tick</name>
    <dbReference type="NCBI Taxonomy" id="34615"/>
    <lineage>
        <taxon>Eukaryota</taxon>
        <taxon>Metazoa</taxon>
        <taxon>Ecdysozoa</taxon>
        <taxon>Arthropoda</taxon>
        <taxon>Chelicerata</taxon>
        <taxon>Arachnida</taxon>
        <taxon>Acari</taxon>
        <taxon>Parasitiformes</taxon>
        <taxon>Ixodida</taxon>
        <taxon>Ixodoidea</taxon>
        <taxon>Ixodidae</taxon>
        <taxon>Ixodinae</taxon>
        <taxon>Ixodes</taxon>
    </lineage>
</organism>
<dbReference type="EMBL" id="JABSTQ010001253">
    <property type="protein sequence ID" value="KAG0444911.1"/>
    <property type="molecule type" value="Genomic_DNA"/>
</dbReference>
<accession>A0AC60QYZ9</accession>
<comment type="caution">
    <text evidence="1">The sequence shown here is derived from an EMBL/GenBank/DDBJ whole genome shotgun (WGS) entry which is preliminary data.</text>
</comment>
<reference evidence="1 2" key="1">
    <citation type="journal article" date="2020" name="Cell">
        <title>Large-Scale Comparative Analyses of Tick Genomes Elucidate Their Genetic Diversity and Vector Capacities.</title>
        <authorList>
            <consortium name="Tick Genome and Microbiome Consortium (TIGMIC)"/>
            <person name="Jia N."/>
            <person name="Wang J."/>
            <person name="Shi W."/>
            <person name="Du L."/>
            <person name="Sun Y."/>
            <person name="Zhan W."/>
            <person name="Jiang J.F."/>
            <person name="Wang Q."/>
            <person name="Zhang B."/>
            <person name="Ji P."/>
            <person name="Bell-Sakyi L."/>
            <person name="Cui X.M."/>
            <person name="Yuan T.T."/>
            <person name="Jiang B.G."/>
            <person name="Yang W.F."/>
            <person name="Lam T.T."/>
            <person name="Chang Q.C."/>
            <person name="Ding S.J."/>
            <person name="Wang X.J."/>
            <person name="Zhu J.G."/>
            <person name="Ruan X.D."/>
            <person name="Zhao L."/>
            <person name="Wei J.T."/>
            <person name="Ye R.Z."/>
            <person name="Que T.C."/>
            <person name="Du C.H."/>
            <person name="Zhou Y.H."/>
            <person name="Cheng J.X."/>
            <person name="Dai P.F."/>
            <person name="Guo W.B."/>
            <person name="Han X.H."/>
            <person name="Huang E.J."/>
            <person name="Li L.F."/>
            <person name="Wei W."/>
            <person name="Gao Y.C."/>
            <person name="Liu J.Z."/>
            <person name="Shao H.Z."/>
            <person name="Wang X."/>
            <person name="Wang C.C."/>
            <person name="Yang T.C."/>
            <person name="Huo Q.B."/>
            <person name="Li W."/>
            <person name="Chen H.Y."/>
            <person name="Chen S.E."/>
            <person name="Zhou L.G."/>
            <person name="Ni X.B."/>
            <person name="Tian J.H."/>
            <person name="Sheng Y."/>
            <person name="Liu T."/>
            <person name="Pan Y.S."/>
            <person name="Xia L.Y."/>
            <person name="Li J."/>
            <person name="Zhao F."/>
            <person name="Cao W.C."/>
        </authorList>
    </citation>
    <scope>NUCLEOTIDE SEQUENCE [LARGE SCALE GENOMIC DNA]</scope>
    <source>
        <strain evidence="1">Iper-2018</strain>
    </source>
</reference>
<evidence type="ECO:0000313" key="1">
    <source>
        <dbReference type="EMBL" id="KAG0444911.1"/>
    </source>
</evidence>
<gene>
    <name evidence="1" type="ORF">HPB47_013228</name>
</gene>
<dbReference type="Proteomes" id="UP000805193">
    <property type="component" value="Unassembled WGS sequence"/>
</dbReference>